<sequence>MKMDRKLSTISIANSLDDIESCTNSECLTFRDEMIKRLTAMDENLKKNADKYDSLCTIVMELQLKVTNVYQQIGEIHQSGKQQEADSTMEQLKKLVERNIPPQPITVSLKEK</sequence>
<organism evidence="1 2">
    <name type="scientific">Meloidogyne enterolobii</name>
    <name type="common">Root-knot nematode worm</name>
    <name type="synonym">Meloidogyne mayaguensis</name>
    <dbReference type="NCBI Taxonomy" id="390850"/>
    <lineage>
        <taxon>Eukaryota</taxon>
        <taxon>Metazoa</taxon>
        <taxon>Ecdysozoa</taxon>
        <taxon>Nematoda</taxon>
        <taxon>Chromadorea</taxon>
        <taxon>Rhabditida</taxon>
        <taxon>Tylenchina</taxon>
        <taxon>Tylenchomorpha</taxon>
        <taxon>Tylenchoidea</taxon>
        <taxon>Meloidogynidae</taxon>
        <taxon>Meloidogyninae</taxon>
        <taxon>Meloidogyne</taxon>
    </lineage>
</organism>
<keyword evidence="2" id="KW-1185">Reference proteome</keyword>
<name>A0ACB0YLD4_MELEN</name>
<evidence type="ECO:0000313" key="2">
    <source>
        <dbReference type="Proteomes" id="UP001497535"/>
    </source>
</evidence>
<gene>
    <name evidence="1" type="ORF">MENTE1834_LOCUS13581</name>
</gene>
<proteinExistence type="predicted"/>
<dbReference type="Proteomes" id="UP001497535">
    <property type="component" value="Unassembled WGS sequence"/>
</dbReference>
<protein>
    <submittedName>
        <fullName evidence="1">Uncharacterized protein</fullName>
    </submittedName>
</protein>
<dbReference type="EMBL" id="CAVMJV010000014">
    <property type="protein sequence ID" value="CAK5051355.1"/>
    <property type="molecule type" value="Genomic_DNA"/>
</dbReference>
<reference evidence="1" key="1">
    <citation type="submission" date="2023-11" db="EMBL/GenBank/DDBJ databases">
        <authorList>
            <person name="Poullet M."/>
        </authorList>
    </citation>
    <scope>NUCLEOTIDE SEQUENCE</scope>
    <source>
        <strain evidence="1">E1834</strain>
    </source>
</reference>
<accession>A0ACB0YLD4</accession>
<evidence type="ECO:0000313" key="1">
    <source>
        <dbReference type="EMBL" id="CAK5051355.1"/>
    </source>
</evidence>
<comment type="caution">
    <text evidence="1">The sequence shown here is derived from an EMBL/GenBank/DDBJ whole genome shotgun (WGS) entry which is preliminary data.</text>
</comment>